<evidence type="ECO:0000256" key="1">
    <source>
        <dbReference type="SAM" id="MobiDB-lite"/>
    </source>
</evidence>
<proteinExistence type="predicted"/>
<reference evidence="2" key="1">
    <citation type="journal article" date="2014" name="Int. J. Syst. Evol. Microbiol.">
        <title>Complete genome sequence of Corynebacterium casei LMG S-19264T (=DSM 44701T), isolated from a smear-ripened cheese.</title>
        <authorList>
            <consortium name="US DOE Joint Genome Institute (JGI-PGF)"/>
            <person name="Walter F."/>
            <person name="Albersmeier A."/>
            <person name="Kalinowski J."/>
            <person name="Ruckert C."/>
        </authorList>
    </citation>
    <scope>NUCLEOTIDE SEQUENCE</scope>
    <source>
        <strain evidence="2">CGMCC 4.7272</strain>
    </source>
</reference>
<evidence type="ECO:0000313" key="2">
    <source>
        <dbReference type="EMBL" id="GGJ55652.1"/>
    </source>
</evidence>
<organism evidence="2 3">
    <name type="scientific">Streptomyces lacrimifluminis</name>
    <dbReference type="NCBI Taxonomy" id="1500077"/>
    <lineage>
        <taxon>Bacteria</taxon>
        <taxon>Bacillati</taxon>
        <taxon>Actinomycetota</taxon>
        <taxon>Actinomycetes</taxon>
        <taxon>Kitasatosporales</taxon>
        <taxon>Streptomycetaceae</taxon>
        <taxon>Streptomyces</taxon>
    </lineage>
</organism>
<accession>A0A917LAD8</accession>
<name>A0A917LAD8_9ACTN</name>
<sequence>MPIGLVGEGPQVPGRGRPAPAGDLWPAQPVVCADERRLGSELPTPQVAVGAEAGAGAIIGQLGSPRETPTAGQQRMFRSLVVVRKGRSALIVAVKPHGSGV</sequence>
<dbReference type="AlphaFoldDB" id="A0A917LAD8"/>
<reference evidence="2" key="2">
    <citation type="submission" date="2020-09" db="EMBL/GenBank/DDBJ databases">
        <authorList>
            <person name="Sun Q."/>
            <person name="Zhou Y."/>
        </authorList>
    </citation>
    <scope>NUCLEOTIDE SEQUENCE</scope>
    <source>
        <strain evidence="2">CGMCC 4.7272</strain>
    </source>
</reference>
<feature type="region of interest" description="Disordered" evidence="1">
    <location>
        <begin position="1"/>
        <end position="24"/>
    </location>
</feature>
<comment type="caution">
    <text evidence="2">The sequence shown here is derived from an EMBL/GenBank/DDBJ whole genome shotgun (WGS) entry which is preliminary data.</text>
</comment>
<dbReference type="Proteomes" id="UP000625682">
    <property type="component" value="Unassembled WGS sequence"/>
</dbReference>
<dbReference type="EMBL" id="BMMU01000025">
    <property type="protein sequence ID" value="GGJ55652.1"/>
    <property type="molecule type" value="Genomic_DNA"/>
</dbReference>
<protein>
    <submittedName>
        <fullName evidence="2">Uncharacterized protein</fullName>
    </submittedName>
</protein>
<keyword evidence="3" id="KW-1185">Reference proteome</keyword>
<gene>
    <name evidence="2" type="ORF">GCM10012282_60960</name>
</gene>
<evidence type="ECO:0000313" key="3">
    <source>
        <dbReference type="Proteomes" id="UP000625682"/>
    </source>
</evidence>